<dbReference type="KEGG" id="nvn:NVIE_016280"/>
<keyword evidence="1" id="KW-0812">Transmembrane</keyword>
<gene>
    <name evidence="2" type="ORF">NVIE_016280</name>
</gene>
<dbReference type="EMBL" id="CP007536">
    <property type="protein sequence ID" value="AIC15880.1"/>
    <property type="molecule type" value="Genomic_DNA"/>
</dbReference>
<reference evidence="2 3" key="1">
    <citation type="journal article" date="2014" name="Int. J. Syst. Evol. Microbiol.">
        <title>Nitrososphaera viennensis gen. nov., sp. nov., an aerobic and mesophilic, ammonia-oxidizing archaeon from soil and a member of the archaeal phylum Thaumarchaeota.</title>
        <authorList>
            <person name="Stieglmeier M."/>
            <person name="Klingl A."/>
            <person name="Alves R.J."/>
            <person name="Rittmann S.K."/>
            <person name="Melcher M."/>
            <person name="Leisch N."/>
            <person name="Schleper C."/>
        </authorList>
    </citation>
    <scope>NUCLEOTIDE SEQUENCE [LARGE SCALE GENOMIC DNA]</scope>
    <source>
        <strain evidence="2">EN76</strain>
    </source>
</reference>
<sequence>MCIFLPVHMRVSAVAVVLAAIAVTGAIAIPTGNPAFLDRAIAIEAAFIALAVLTFAGYKKQLYACIPLAAIVMVGNSLAPPHVEIMTTFSKPFNAVVLITGGYILQIVLIVTAVMELQKRRERPPLPARGR</sequence>
<feature type="transmembrane region" description="Helical" evidence="1">
    <location>
        <begin position="95"/>
        <end position="115"/>
    </location>
</feature>
<evidence type="ECO:0000256" key="1">
    <source>
        <dbReference type="SAM" id="Phobius"/>
    </source>
</evidence>
<keyword evidence="1" id="KW-1133">Transmembrane helix</keyword>
<organism evidence="2 3">
    <name type="scientific">Nitrososphaera viennensis EN76</name>
    <dbReference type="NCBI Taxonomy" id="926571"/>
    <lineage>
        <taxon>Archaea</taxon>
        <taxon>Nitrososphaerota</taxon>
        <taxon>Nitrososphaeria</taxon>
        <taxon>Nitrososphaerales</taxon>
        <taxon>Nitrososphaeraceae</taxon>
        <taxon>Nitrososphaera</taxon>
    </lineage>
</organism>
<evidence type="ECO:0000313" key="2">
    <source>
        <dbReference type="EMBL" id="AIC15880.1"/>
    </source>
</evidence>
<keyword evidence="1" id="KW-0472">Membrane</keyword>
<feature type="transmembrane region" description="Helical" evidence="1">
    <location>
        <begin position="36"/>
        <end position="55"/>
    </location>
</feature>
<dbReference type="STRING" id="926571.NVIE_016280"/>
<dbReference type="Proteomes" id="UP000027093">
    <property type="component" value="Chromosome"/>
</dbReference>
<keyword evidence="3" id="KW-1185">Reference proteome</keyword>
<protein>
    <submittedName>
        <fullName evidence="2">Uncharacterized protein</fullName>
    </submittedName>
</protein>
<accession>A0A060HKZ2</accession>
<evidence type="ECO:0000313" key="3">
    <source>
        <dbReference type="Proteomes" id="UP000027093"/>
    </source>
</evidence>
<name>A0A060HKZ2_9ARCH</name>
<feature type="transmembrane region" description="Helical" evidence="1">
    <location>
        <begin position="62"/>
        <end position="83"/>
    </location>
</feature>
<dbReference type="HOGENOM" id="CLU_2056128_0_0_2"/>
<proteinExistence type="predicted"/>
<dbReference type="AlphaFoldDB" id="A0A060HKZ2"/>